<reference evidence="4 5" key="1">
    <citation type="submission" date="2018-03" db="EMBL/GenBank/DDBJ databases">
        <title>Complete genome sequence and methylome analysis of Pseudomonas mendocina NEB 698.</title>
        <authorList>
            <person name="Morgan R.D."/>
        </authorList>
    </citation>
    <scope>NUCLEOTIDE SEQUENCE [LARGE SCALE GENOMIC DNA]</scope>
    <source>
        <strain evidence="4 5">NEB698</strain>
    </source>
</reference>
<evidence type="ECO:0000313" key="5">
    <source>
        <dbReference type="Proteomes" id="UP000238327"/>
    </source>
</evidence>
<dbReference type="AlphaFoldDB" id="A0A2R3QJB3"/>
<dbReference type="EMBL" id="CP027657">
    <property type="protein sequence ID" value="AVO51856.1"/>
    <property type="molecule type" value="Genomic_DNA"/>
</dbReference>
<evidence type="ECO:0000256" key="1">
    <source>
        <dbReference type="ARBA" id="ARBA00022679"/>
    </source>
</evidence>
<dbReference type="Gene3D" id="3.40.630.30">
    <property type="match status" value="1"/>
</dbReference>
<name>A0A2R3QJB3_ECTME</name>
<dbReference type="InterPro" id="IPR050832">
    <property type="entry name" value="Bact_Acetyltransf"/>
</dbReference>
<gene>
    <name evidence="4" type="ORF">C7A17_03450</name>
</gene>
<feature type="domain" description="N-acetyltransferase" evidence="3">
    <location>
        <begin position="3"/>
        <end position="150"/>
    </location>
</feature>
<dbReference type="GO" id="GO:0016747">
    <property type="term" value="F:acyltransferase activity, transferring groups other than amino-acyl groups"/>
    <property type="evidence" value="ECO:0007669"/>
    <property type="project" value="InterPro"/>
</dbReference>
<proteinExistence type="predicted"/>
<dbReference type="PANTHER" id="PTHR43877">
    <property type="entry name" value="AMINOALKYLPHOSPHONATE N-ACETYLTRANSFERASE-RELATED-RELATED"/>
    <property type="match status" value="1"/>
</dbReference>
<dbReference type="InterPro" id="IPR000182">
    <property type="entry name" value="GNAT_dom"/>
</dbReference>
<dbReference type="PROSITE" id="PS51186">
    <property type="entry name" value="GNAT"/>
    <property type="match status" value="1"/>
</dbReference>
<accession>A0A2R3QJB3</accession>
<protein>
    <submittedName>
        <fullName evidence="4">GNAT family N-acetyltransferase</fullName>
    </submittedName>
</protein>
<evidence type="ECO:0000313" key="4">
    <source>
        <dbReference type="EMBL" id="AVO51856.1"/>
    </source>
</evidence>
<organism evidence="4 5">
    <name type="scientific">Ectopseudomonas mendocina</name>
    <name type="common">Pseudomonas mendocina</name>
    <dbReference type="NCBI Taxonomy" id="300"/>
    <lineage>
        <taxon>Bacteria</taxon>
        <taxon>Pseudomonadati</taxon>
        <taxon>Pseudomonadota</taxon>
        <taxon>Gammaproteobacteria</taxon>
        <taxon>Pseudomonadales</taxon>
        <taxon>Pseudomonadaceae</taxon>
        <taxon>Ectopseudomonas</taxon>
    </lineage>
</organism>
<evidence type="ECO:0000259" key="3">
    <source>
        <dbReference type="PROSITE" id="PS51186"/>
    </source>
</evidence>
<dbReference type="PANTHER" id="PTHR43877:SF1">
    <property type="entry name" value="ACETYLTRANSFERASE"/>
    <property type="match status" value="1"/>
</dbReference>
<keyword evidence="1 4" id="KW-0808">Transferase</keyword>
<evidence type="ECO:0000256" key="2">
    <source>
        <dbReference type="ARBA" id="ARBA00023315"/>
    </source>
</evidence>
<dbReference type="RefSeq" id="WP_106736699.1">
    <property type="nucleotide sequence ID" value="NZ_CP027657.1"/>
</dbReference>
<dbReference type="InterPro" id="IPR016181">
    <property type="entry name" value="Acyl_CoA_acyltransferase"/>
</dbReference>
<dbReference type="Pfam" id="PF13673">
    <property type="entry name" value="Acetyltransf_10"/>
    <property type="match status" value="1"/>
</dbReference>
<sequence length="151" mass="16721">MSIEIRAAQPHDAPAISRVIIDALRISNARDYSPEVIQRVESNFTAEHIGKLIETRLVLIALQGQQLLGTASLDGQVIRTVFVDPTQQGKGIGRRLMAAIERLAQERGASELLVPSSLTAQGFYRQLGFTLLREVSEGEERTLVMVRRLSE</sequence>
<dbReference type="SUPFAM" id="SSF55729">
    <property type="entry name" value="Acyl-CoA N-acyltransferases (Nat)"/>
    <property type="match status" value="1"/>
</dbReference>
<dbReference type="CDD" id="cd04301">
    <property type="entry name" value="NAT_SF"/>
    <property type="match status" value="1"/>
</dbReference>
<dbReference type="OrthoDB" id="1821130at2"/>
<dbReference type="Proteomes" id="UP000238327">
    <property type="component" value="Chromosome"/>
</dbReference>
<keyword evidence="2" id="KW-0012">Acyltransferase</keyword>